<dbReference type="Gene3D" id="3.40.50.720">
    <property type="entry name" value="NAD(P)-binding Rossmann-like Domain"/>
    <property type="match status" value="1"/>
</dbReference>
<dbReference type="Pfam" id="PF00106">
    <property type="entry name" value="adh_short"/>
    <property type="match status" value="1"/>
</dbReference>
<dbReference type="OrthoDB" id="5786478at2"/>
<keyword evidence="2" id="KW-1185">Reference proteome</keyword>
<proteinExistence type="predicted"/>
<protein>
    <submittedName>
        <fullName evidence="1">NAD(P)-dependent dehydrogenase, short-chain alcohol dehydrogenase family</fullName>
    </submittedName>
</protein>
<dbReference type="STRING" id="1392877.SAMN05216221_1331"/>
<dbReference type="Proteomes" id="UP000243359">
    <property type="component" value="Chromosome I"/>
</dbReference>
<organism evidence="1 2">
    <name type="scientific">Pseudomonas oryzae</name>
    <dbReference type="NCBI Taxonomy" id="1392877"/>
    <lineage>
        <taxon>Bacteria</taxon>
        <taxon>Pseudomonadati</taxon>
        <taxon>Pseudomonadota</taxon>
        <taxon>Gammaproteobacteria</taxon>
        <taxon>Pseudomonadales</taxon>
        <taxon>Pseudomonadaceae</taxon>
        <taxon>Pseudomonas</taxon>
    </lineage>
</organism>
<accession>A0A1H1QHB1</accession>
<dbReference type="GO" id="GO:0016616">
    <property type="term" value="F:oxidoreductase activity, acting on the CH-OH group of donors, NAD or NADP as acceptor"/>
    <property type="evidence" value="ECO:0007669"/>
    <property type="project" value="TreeGrafter"/>
</dbReference>
<sequence length="234" mass="25222">MTTADKQKHALILGASRGLGLGLVQKYLEQGWKVLATERAPGPDTHLGQLAEKFSQALRVEQLDINDQKQIEQLAEKLKGATFDLLFVVAGVSDDPQQLSSQISNDEFAHLMLTNALSPMRALEAFSANVPAEGVVAVMSSALGSVSTNTEGGYESYRASKAALNSLLRSFSARKKDERTYIAMMPGWVRTDMGGPDAPVEIEDSTDGMAKAIAARQGNAGVFFIDFQGNEIAW</sequence>
<dbReference type="InterPro" id="IPR036291">
    <property type="entry name" value="NAD(P)-bd_dom_sf"/>
</dbReference>
<dbReference type="RefSeq" id="WP_090348211.1">
    <property type="nucleotide sequence ID" value="NZ_LT629751.1"/>
</dbReference>
<dbReference type="PRINTS" id="PR00081">
    <property type="entry name" value="GDHRDH"/>
</dbReference>
<dbReference type="PANTHER" id="PTHR45458">
    <property type="entry name" value="SHORT-CHAIN DEHYDROGENASE/REDUCTASE SDR"/>
    <property type="match status" value="1"/>
</dbReference>
<evidence type="ECO:0000313" key="2">
    <source>
        <dbReference type="Proteomes" id="UP000243359"/>
    </source>
</evidence>
<name>A0A1H1QHB1_9PSED</name>
<gene>
    <name evidence="1" type="ORF">SAMN05216221_1331</name>
</gene>
<dbReference type="AlphaFoldDB" id="A0A1H1QHB1"/>
<dbReference type="InterPro" id="IPR052184">
    <property type="entry name" value="SDR_enzymes"/>
</dbReference>
<dbReference type="PANTHER" id="PTHR45458:SF1">
    <property type="entry name" value="SHORT CHAIN DEHYDROGENASE"/>
    <property type="match status" value="1"/>
</dbReference>
<dbReference type="EMBL" id="LT629751">
    <property type="protein sequence ID" value="SDS22289.1"/>
    <property type="molecule type" value="Genomic_DNA"/>
</dbReference>
<dbReference type="InterPro" id="IPR002347">
    <property type="entry name" value="SDR_fam"/>
</dbReference>
<reference evidence="2" key="1">
    <citation type="submission" date="2016-10" db="EMBL/GenBank/DDBJ databases">
        <authorList>
            <person name="Varghese N."/>
            <person name="Submissions S."/>
        </authorList>
    </citation>
    <scope>NUCLEOTIDE SEQUENCE [LARGE SCALE GENOMIC DNA]</scope>
    <source>
        <strain evidence="2">KCTC 32247</strain>
    </source>
</reference>
<dbReference type="SUPFAM" id="SSF51735">
    <property type="entry name" value="NAD(P)-binding Rossmann-fold domains"/>
    <property type="match status" value="1"/>
</dbReference>
<evidence type="ECO:0000313" key="1">
    <source>
        <dbReference type="EMBL" id="SDS22289.1"/>
    </source>
</evidence>